<name>A0A914VZ20_9BILA</name>
<dbReference type="Proteomes" id="UP000887566">
    <property type="component" value="Unplaced"/>
</dbReference>
<feature type="region of interest" description="Disordered" evidence="1">
    <location>
        <begin position="94"/>
        <end position="123"/>
    </location>
</feature>
<feature type="region of interest" description="Disordered" evidence="1">
    <location>
        <begin position="1"/>
        <end position="37"/>
    </location>
</feature>
<proteinExistence type="predicted"/>
<keyword evidence="2" id="KW-1185">Reference proteome</keyword>
<evidence type="ECO:0000256" key="1">
    <source>
        <dbReference type="SAM" id="MobiDB-lite"/>
    </source>
</evidence>
<evidence type="ECO:0000313" key="3">
    <source>
        <dbReference type="WBParaSite" id="PSAMB.scaffold285size59135.g4316.t1"/>
    </source>
</evidence>
<dbReference type="WBParaSite" id="PSAMB.scaffold285size59135.g4316.t1">
    <property type="protein sequence ID" value="PSAMB.scaffold285size59135.g4316.t1"/>
    <property type="gene ID" value="PSAMB.scaffold285size59135.g4316"/>
</dbReference>
<feature type="compositionally biased region" description="Low complexity" evidence="1">
    <location>
        <begin position="1"/>
        <end position="17"/>
    </location>
</feature>
<organism evidence="2 3">
    <name type="scientific">Plectus sambesii</name>
    <dbReference type="NCBI Taxonomy" id="2011161"/>
    <lineage>
        <taxon>Eukaryota</taxon>
        <taxon>Metazoa</taxon>
        <taxon>Ecdysozoa</taxon>
        <taxon>Nematoda</taxon>
        <taxon>Chromadorea</taxon>
        <taxon>Plectida</taxon>
        <taxon>Plectina</taxon>
        <taxon>Plectoidea</taxon>
        <taxon>Plectidae</taxon>
        <taxon>Plectus</taxon>
    </lineage>
</organism>
<reference evidence="3" key="1">
    <citation type="submission" date="2022-11" db="UniProtKB">
        <authorList>
            <consortium name="WormBaseParasite"/>
        </authorList>
    </citation>
    <scope>IDENTIFICATION</scope>
</reference>
<sequence>MHARRGSLGSTGTSSPGVFDRGRARWTLPPASSDSSVPSRQKAARLFHFSLSSLLLAVASSRLSPQPAVVLPCRGHCFVGRRGNRTRRRLRRPRRSIRSYANYRSPSGSAPRGAAGEVWSPRARQSVAASLPPSAVVGARKEQLSTCSVGRRALADERRRSVAP</sequence>
<dbReference type="AlphaFoldDB" id="A0A914VZ20"/>
<protein>
    <submittedName>
        <fullName evidence="3">Uncharacterized protein</fullName>
    </submittedName>
</protein>
<evidence type="ECO:0000313" key="2">
    <source>
        <dbReference type="Proteomes" id="UP000887566"/>
    </source>
</evidence>
<accession>A0A914VZ20</accession>